<protein>
    <recommendedName>
        <fullName evidence="6">C2H2-type domain-containing protein</fullName>
    </recommendedName>
</protein>
<dbReference type="OrthoDB" id="6077919at2759"/>
<sequence>MLMHYYCSQCRQVFVNQYGLEEHYRQSEAHYYCADCKKHFQSESNLRSHRNSKIHQPQNIKCPFAPQCDMAFVSRSALLLHLEAGRCPSNATRETVNRAIRQLDRNNIITDPSRLITGPDGTSQQIKYSATERSWNGYAYECYICHGTYPTLRALNQHLASPRHEAKIYFCPLSSCGVRFTTLSALCQHIESQRCGVARFKAVQSALDSLVGGMRSLTM</sequence>
<dbReference type="Proteomes" id="UP001049176">
    <property type="component" value="Chromosome 1"/>
</dbReference>
<dbReference type="SMART" id="SM00355">
    <property type="entry name" value="ZnF_C2H2"/>
    <property type="match status" value="5"/>
</dbReference>
<dbReference type="GeneID" id="66070901"/>
<feature type="domain" description="C2H2-type" evidence="6">
    <location>
        <begin position="31"/>
        <end position="60"/>
    </location>
</feature>
<feature type="domain" description="C2H2-type" evidence="6">
    <location>
        <begin position="5"/>
        <end position="30"/>
    </location>
</feature>
<comment type="caution">
    <text evidence="7">The sequence shown here is derived from an EMBL/GenBank/DDBJ whole genome shotgun (WGS) entry which is preliminary data.</text>
</comment>
<organism evidence="7 8">
    <name type="scientific">Marasmius oreades</name>
    <name type="common">fairy-ring Marasmius</name>
    <dbReference type="NCBI Taxonomy" id="181124"/>
    <lineage>
        <taxon>Eukaryota</taxon>
        <taxon>Fungi</taxon>
        <taxon>Dikarya</taxon>
        <taxon>Basidiomycota</taxon>
        <taxon>Agaricomycotina</taxon>
        <taxon>Agaricomycetes</taxon>
        <taxon>Agaricomycetidae</taxon>
        <taxon>Agaricales</taxon>
        <taxon>Marasmiineae</taxon>
        <taxon>Marasmiaceae</taxon>
        <taxon>Marasmius</taxon>
    </lineage>
</organism>
<evidence type="ECO:0000256" key="3">
    <source>
        <dbReference type="ARBA" id="ARBA00022771"/>
    </source>
</evidence>
<dbReference type="GO" id="GO:0000977">
    <property type="term" value="F:RNA polymerase II transcription regulatory region sequence-specific DNA binding"/>
    <property type="evidence" value="ECO:0007669"/>
    <property type="project" value="TreeGrafter"/>
</dbReference>
<dbReference type="PANTHER" id="PTHR24409:SF356">
    <property type="entry name" value="C2H2 FINGER DOMAIN TRANSCRIPTION FACTOR (EUROFUNG)"/>
    <property type="match status" value="1"/>
</dbReference>
<accession>A0A9P7V4E0</accession>
<dbReference type="EMBL" id="CM032181">
    <property type="protein sequence ID" value="KAG7100039.1"/>
    <property type="molecule type" value="Genomic_DNA"/>
</dbReference>
<keyword evidence="8" id="KW-1185">Reference proteome</keyword>
<gene>
    <name evidence="7" type="ORF">E1B28_001825</name>
</gene>
<evidence type="ECO:0000256" key="1">
    <source>
        <dbReference type="ARBA" id="ARBA00022723"/>
    </source>
</evidence>
<proteinExistence type="predicted"/>
<dbReference type="GO" id="GO:0005634">
    <property type="term" value="C:nucleus"/>
    <property type="evidence" value="ECO:0007669"/>
    <property type="project" value="TreeGrafter"/>
</dbReference>
<dbReference type="InterPro" id="IPR013087">
    <property type="entry name" value="Znf_C2H2_type"/>
</dbReference>
<dbReference type="PANTHER" id="PTHR24409">
    <property type="entry name" value="ZINC FINGER PROTEIN 142"/>
    <property type="match status" value="1"/>
</dbReference>
<evidence type="ECO:0000313" key="7">
    <source>
        <dbReference type="EMBL" id="KAG7100039.1"/>
    </source>
</evidence>
<keyword evidence="1" id="KW-0479">Metal-binding</keyword>
<dbReference type="Pfam" id="PF12171">
    <property type="entry name" value="zf-C2H2_jaz"/>
    <property type="match status" value="1"/>
</dbReference>
<reference evidence="7" key="1">
    <citation type="journal article" date="2021" name="Genome Biol. Evol.">
        <title>The assembled and annotated genome of the fairy-ring fungus Marasmius oreades.</title>
        <authorList>
            <person name="Hiltunen M."/>
            <person name="Ament-Velasquez S.L."/>
            <person name="Johannesson H."/>
        </authorList>
    </citation>
    <scope>NUCLEOTIDE SEQUENCE</scope>
    <source>
        <strain evidence="7">03SP1</strain>
    </source>
</reference>
<keyword evidence="3 5" id="KW-0863">Zinc-finger</keyword>
<dbReference type="Pfam" id="PF00096">
    <property type="entry name" value="zf-C2H2"/>
    <property type="match status" value="1"/>
</dbReference>
<dbReference type="SUPFAM" id="SSF57667">
    <property type="entry name" value="beta-beta-alpha zinc fingers"/>
    <property type="match status" value="1"/>
</dbReference>
<keyword evidence="4" id="KW-0862">Zinc</keyword>
<evidence type="ECO:0000256" key="4">
    <source>
        <dbReference type="ARBA" id="ARBA00022833"/>
    </source>
</evidence>
<dbReference type="RefSeq" id="XP_043016509.1">
    <property type="nucleotide sequence ID" value="XM_043147795.1"/>
</dbReference>
<dbReference type="Pfam" id="PF13912">
    <property type="entry name" value="zf-C2H2_6"/>
    <property type="match status" value="1"/>
</dbReference>
<dbReference type="GO" id="GO:0008270">
    <property type="term" value="F:zinc ion binding"/>
    <property type="evidence" value="ECO:0007669"/>
    <property type="project" value="UniProtKB-KW"/>
</dbReference>
<dbReference type="InterPro" id="IPR036236">
    <property type="entry name" value="Znf_C2H2_sf"/>
</dbReference>
<evidence type="ECO:0000256" key="5">
    <source>
        <dbReference type="PROSITE-ProRule" id="PRU00042"/>
    </source>
</evidence>
<dbReference type="GO" id="GO:0000981">
    <property type="term" value="F:DNA-binding transcription factor activity, RNA polymerase II-specific"/>
    <property type="evidence" value="ECO:0007669"/>
    <property type="project" value="TreeGrafter"/>
</dbReference>
<name>A0A9P7V4E0_9AGAR</name>
<dbReference type="KEGG" id="more:E1B28_001825"/>
<evidence type="ECO:0000259" key="6">
    <source>
        <dbReference type="PROSITE" id="PS50157"/>
    </source>
</evidence>
<evidence type="ECO:0000256" key="2">
    <source>
        <dbReference type="ARBA" id="ARBA00022737"/>
    </source>
</evidence>
<dbReference type="PROSITE" id="PS50157">
    <property type="entry name" value="ZINC_FINGER_C2H2_2"/>
    <property type="match status" value="2"/>
</dbReference>
<evidence type="ECO:0000313" key="8">
    <source>
        <dbReference type="Proteomes" id="UP001049176"/>
    </source>
</evidence>
<dbReference type="AlphaFoldDB" id="A0A9P7V4E0"/>
<dbReference type="InterPro" id="IPR022755">
    <property type="entry name" value="Znf_C2H2_jaz"/>
</dbReference>
<keyword evidence="2" id="KW-0677">Repeat</keyword>
<dbReference type="Gene3D" id="3.30.160.60">
    <property type="entry name" value="Classic Zinc Finger"/>
    <property type="match status" value="2"/>
</dbReference>
<dbReference type="PROSITE" id="PS00028">
    <property type="entry name" value="ZINC_FINGER_C2H2_1"/>
    <property type="match status" value="1"/>
</dbReference>